<dbReference type="InterPro" id="IPR000719">
    <property type="entry name" value="Prot_kinase_dom"/>
</dbReference>
<dbReference type="PROSITE" id="PS50011">
    <property type="entry name" value="PROTEIN_KINASE_DOM"/>
    <property type="match status" value="1"/>
</dbReference>
<dbReference type="SUPFAM" id="SSF56112">
    <property type="entry name" value="Protein kinase-like (PK-like)"/>
    <property type="match status" value="1"/>
</dbReference>
<dbReference type="PROSITE" id="PS50003">
    <property type="entry name" value="PH_DOMAIN"/>
    <property type="match status" value="1"/>
</dbReference>
<dbReference type="OrthoDB" id="10252171at2759"/>
<dbReference type="InterPro" id="IPR002219">
    <property type="entry name" value="PKC_DAG/PE"/>
</dbReference>
<feature type="compositionally biased region" description="Low complexity" evidence="21">
    <location>
        <begin position="1"/>
        <end position="17"/>
    </location>
</feature>
<sequence>MDDGLPQQTAGQPATPQVSMSSLVGGPSFSIQIGFVRQNFPIPDEELTMPMLKDVVMSLVKLEFPEHDFLGVCEKLLFFKHAAGTPYHLVQITSASDITDGTLVECVLSAASTLHLSVSSATVEDRQIRPHALFVHSYKSPTFCDFCGQLLFGLVRQGLKCEGCGGNFHKRCTYRIPNNCTLSRRRHSSLSYNSATLPSSSDISLSNDETATLLSPSNSLRDRRSPSVSGRPLWVEKAVQSRIKVPHTFMVHNYTTPTLCQFCKKLLYGLFRQGVQCKDCKFNCHKKCAPLVPRDCLGDTPLLEGPNAPQEPEHELEESTEIDGDLEEGDQDEDNSPVNDNPLSPVDSVNIPLMRIVQSVKQTKRKGSQVLKEGEMVHYTDRDSMPKKHFWRIDTKAITMYQSDSSARYYKEIPLSDILTVRTAKVSREGDIPRHCFEIQTKRTTYFVGERELQGTRREDLHGEEEPSYVGAHVARQWENKIRQAMMPVTPQQSTASAGSSSSPSSSNAVENGEKSVAEDSVRRDSDDIGQQYQIFPDEILGSGQFGIVYGGVHRTSSRQVAIKIIDKLRFPTRQETQLKNEVAILQKVRHPGVVTLEKMFETLERVFVVMEKLKGDMLEMILSSANGRLDERVTRFLISQILIALKYLHFKNIVHCDLKPENVLLSSDGDYPQVKLCDFGFARIIGEKSFRRSVVGTPAYLAPEVLRSKGYNRSLDMWSVGVIIYVSLSGTFPFNEDEEITDQIHNAAFMFPPNPWKEISAEAIDLIRNLLQVKLRKRYTADKSLAHSWLQDYQTWQDLRRLEKQVGERYLTHESDDERWEAYRQQQKNAPPEESEISINITPGTPGRVSTL</sequence>
<feature type="compositionally biased region" description="Low complexity" evidence="21">
    <location>
        <begin position="490"/>
        <end position="507"/>
    </location>
</feature>
<evidence type="ECO:0000256" key="14">
    <source>
        <dbReference type="ARBA" id="ARBA00022777"/>
    </source>
</evidence>
<feature type="compositionally biased region" description="Basic and acidic residues" evidence="21">
    <location>
        <begin position="512"/>
        <end position="526"/>
    </location>
</feature>
<evidence type="ECO:0000256" key="17">
    <source>
        <dbReference type="ARBA" id="ARBA00022842"/>
    </source>
</evidence>
<evidence type="ECO:0000256" key="18">
    <source>
        <dbReference type="ARBA" id="ARBA00023136"/>
    </source>
</evidence>
<dbReference type="AlphaFoldDB" id="A0A9Q1CHU1"/>
<organism evidence="25 26">
    <name type="scientific">Holothuria leucospilota</name>
    <name type="common">Black long sea cucumber</name>
    <name type="synonym">Mertensiothuria leucospilota</name>
    <dbReference type="NCBI Taxonomy" id="206669"/>
    <lineage>
        <taxon>Eukaryota</taxon>
        <taxon>Metazoa</taxon>
        <taxon>Echinodermata</taxon>
        <taxon>Eleutherozoa</taxon>
        <taxon>Echinozoa</taxon>
        <taxon>Holothuroidea</taxon>
        <taxon>Aspidochirotacea</taxon>
        <taxon>Aspidochirotida</taxon>
        <taxon>Holothuriidae</taxon>
        <taxon>Holothuria</taxon>
    </lineage>
</organism>
<evidence type="ECO:0000256" key="19">
    <source>
        <dbReference type="ARBA" id="ARBA00047272"/>
    </source>
</evidence>
<dbReference type="Gene3D" id="3.30.60.20">
    <property type="match status" value="2"/>
</dbReference>
<keyword evidence="12 20" id="KW-0547">Nucleotide-binding</keyword>
<keyword evidence="18" id="KW-0472">Membrane</keyword>
<keyword evidence="26" id="KW-1185">Reference proteome</keyword>
<dbReference type="CDD" id="cd01239">
    <property type="entry name" value="PH_PKD"/>
    <property type="match status" value="1"/>
</dbReference>
<dbReference type="CDD" id="cd14082">
    <property type="entry name" value="STKc_PKD"/>
    <property type="match status" value="1"/>
</dbReference>
<dbReference type="GO" id="GO:0008270">
    <property type="term" value="F:zinc ion binding"/>
    <property type="evidence" value="ECO:0007669"/>
    <property type="project" value="UniProtKB-KW"/>
</dbReference>
<comment type="catalytic activity">
    <reaction evidence="19">
        <text>L-threonyl-[protein] + ATP = O-phospho-L-threonyl-[protein] + ADP + H(+)</text>
        <dbReference type="Rhea" id="RHEA:46608"/>
        <dbReference type="Rhea" id="RHEA-COMP:11060"/>
        <dbReference type="Rhea" id="RHEA-COMP:11605"/>
        <dbReference type="ChEBI" id="CHEBI:15378"/>
        <dbReference type="ChEBI" id="CHEBI:30013"/>
        <dbReference type="ChEBI" id="CHEBI:30616"/>
        <dbReference type="ChEBI" id="CHEBI:61977"/>
        <dbReference type="ChEBI" id="CHEBI:456216"/>
        <dbReference type="EC" id="2.7.11.13"/>
    </reaction>
</comment>
<dbReference type="InterPro" id="IPR001849">
    <property type="entry name" value="PH_domain"/>
</dbReference>
<dbReference type="InterPro" id="IPR011993">
    <property type="entry name" value="PH-like_dom_sf"/>
</dbReference>
<dbReference type="SMART" id="SM00233">
    <property type="entry name" value="PH"/>
    <property type="match status" value="1"/>
</dbReference>
<keyword evidence="10" id="KW-0479">Metal-binding</keyword>
<dbReference type="SMART" id="SM00109">
    <property type="entry name" value="C1"/>
    <property type="match status" value="2"/>
</dbReference>
<comment type="cofactor">
    <cofactor evidence="1">
        <name>Mg(2+)</name>
        <dbReference type="ChEBI" id="CHEBI:18420"/>
    </cofactor>
</comment>
<dbReference type="InterPro" id="IPR008271">
    <property type="entry name" value="Ser/Thr_kinase_AS"/>
</dbReference>
<feature type="compositionally biased region" description="Acidic residues" evidence="21">
    <location>
        <begin position="314"/>
        <end position="335"/>
    </location>
</feature>
<feature type="domain" description="Phorbol-ester/DAG-type" evidence="24">
    <location>
        <begin position="246"/>
        <end position="296"/>
    </location>
</feature>
<evidence type="ECO:0000256" key="10">
    <source>
        <dbReference type="ARBA" id="ARBA00022723"/>
    </source>
</evidence>
<dbReference type="CDD" id="cd20795">
    <property type="entry name" value="C1_PKD_rpt1"/>
    <property type="match status" value="1"/>
</dbReference>
<accession>A0A9Q1CHU1</accession>
<dbReference type="EMBL" id="JAIZAY010000003">
    <property type="protein sequence ID" value="KAJ8044764.1"/>
    <property type="molecule type" value="Genomic_DNA"/>
</dbReference>
<dbReference type="PANTHER" id="PTHR22968">
    <property type="entry name" value="PROTEIN KINASE C, MU"/>
    <property type="match status" value="1"/>
</dbReference>
<evidence type="ECO:0000313" key="26">
    <source>
        <dbReference type="Proteomes" id="UP001152320"/>
    </source>
</evidence>
<evidence type="ECO:0000256" key="13">
    <source>
        <dbReference type="ARBA" id="ARBA00022771"/>
    </source>
</evidence>
<feature type="domain" description="Phorbol-ester/DAG-type" evidence="24">
    <location>
        <begin position="130"/>
        <end position="180"/>
    </location>
</feature>
<evidence type="ECO:0000256" key="16">
    <source>
        <dbReference type="ARBA" id="ARBA00022840"/>
    </source>
</evidence>
<comment type="caution">
    <text evidence="25">The sequence shown here is derived from an EMBL/GenBank/DDBJ whole genome shotgun (WGS) entry which is preliminary data.</text>
</comment>
<feature type="compositionally biased region" description="Polar residues" evidence="21">
    <location>
        <begin position="838"/>
        <end position="853"/>
    </location>
</feature>
<comment type="subcellular location">
    <subcellularLocation>
        <location evidence="3">Cytoplasm</location>
    </subcellularLocation>
    <subcellularLocation>
        <location evidence="2">Membrane</location>
    </subcellularLocation>
</comment>
<dbReference type="InterPro" id="IPR011009">
    <property type="entry name" value="Kinase-like_dom_sf"/>
</dbReference>
<dbReference type="SUPFAM" id="SSF50729">
    <property type="entry name" value="PH domain-like"/>
    <property type="match status" value="1"/>
</dbReference>
<dbReference type="GO" id="GO:0016020">
    <property type="term" value="C:membrane"/>
    <property type="evidence" value="ECO:0007669"/>
    <property type="project" value="UniProtKB-SubCell"/>
</dbReference>
<evidence type="ECO:0000259" key="22">
    <source>
        <dbReference type="PROSITE" id="PS50003"/>
    </source>
</evidence>
<keyword evidence="9" id="KW-0808">Transferase</keyword>
<dbReference type="Pfam" id="PF00130">
    <property type="entry name" value="C1_1"/>
    <property type="match status" value="2"/>
</dbReference>
<dbReference type="Pfam" id="PF25525">
    <property type="entry name" value="Ubiquitin_PRKD1_N"/>
    <property type="match status" value="1"/>
</dbReference>
<feature type="region of interest" description="Disordered" evidence="21">
    <location>
        <begin position="489"/>
        <end position="526"/>
    </location>
</feature>
<evidence type="ECO:0000256" key="12">
    <source>
        <dbReference type="ARBA" id="ARBA00022741"/>
    </source>
</evidence>
<evidence type="ECO:0000256" key="9">
    <source>
        <dbReference type="ARBA" id="ARBA00022679"/>
    </source>
</evidence>
<evidence type="ECO:0000256" key="2">
    <source>
        <dbReference type="ARBA" id="ARBA00004370"/>
    </source>
</evidence>
<evidence type="ECO:0000259" key="23">
    <source>
        <dbReference type="PROSITE" id="PS50011"/>
    </source>
</evidence>
<dbReference type="InterPro" id="IPR057764">
    <property type="entry name" value="Ubiquitin_PRKD1-3_N"/>
</dbReference>
<evidence type="ECO:0000256" key="11">
    <source>
        <dbReference type="ARBA" id="ARBA00022737"/>
    </source>
</evidence>
<evidence type="ECO:0000256" key="3">
    <source>
        <dbReference type="ARBA" id="ARBA00004496"/>
    </source>
</evidence>
<dbReference type="Gene3D" id="3.30.200.20">
    <property type="entry name" value="Phosphorylase Kinase, domain 1"/>
    <property type="match status" value="1"/>
</dbReference>
<dbReference type="PANTHER" id="PTHR22968:SF24">
    <property type="entry name" value="SERINE_THREONINE-PROTEIN KINASE"/>
    <property type="match status" value="1"/>
</dbReference>
<dbReference type="Gene3D" id="1.10.510.10">
    <property type="entry name" value="Transferase(Phosphotransferase) domain 1"/>
    <property type="match status" value="1"/>
</dbReference>
<dbReference type="EC" id="2.7.11.13" evidence="5"/>
<proteinExistence type="inferred from homology"/>
<dbReference type="InterPro" id="IPR017441">
    <property type="entry name" value="Protein_kinase_ATP_BS"/>
</dbReference>
<gene>
    <name evidence="25" type="ORF">HOLleu_07608</name>
</gene>
<keyword evidence="13" id="KW-0863">Zinc-finger</keyword>
<feature type="domain" description="PH" evidence="22">
    <location>
        <begin position="369"/>
        <end position="487"/>
    </location>
</feature>
<feature type="region of interest" description="Disordered" evidence="21">
    <location>
        <begin position="824"/>
        <end position="853"/>
    </location>
</feature>
<protein>
    <recommendedName>
        <fullName evidence="5">protein kinase C</fullName>
        <ecNumber evidence="5">2.7.11.13</ecNumber>
    </recommendedName>
</protein>
<comment type="similarity">
    <text evidence="4">Belongs to the protein kinase superfamily. CAMK Ser/Thr protein kinase family. PKD subfamily.</text>
</comment>
<feature type="region of interest" description="Disordered" evidence="21">
    <location>
        <begin position="1"/>
        <end position="21"/>
    </location>
</feature>
<evidence type="ECO:0000256" key="8">
    <source>
        <dbReference type="ARBA" id="ARBA00022553"/>
    </source>
</evidence>
<keyword evidence="15" id="KW-0862">Zinc</keyword>
<dbReference type="Pfam" id="PF00069">
    <property type="entry name" value="Pkinase"/>
    <property type="match status" value="1"/>
</dbReference>
<dbReference type="FunFam" id="1.10.510.10:FF:000151">
    <property type="entry name" value="Serine/threonine-protein kinase"/>
    <property type="match status" value="1"/>
</dbReference>
<evidence type="ECO:0000256" key="7">
    <source>
        <dbReference type="ARBA" id="ARBA00022527"/>
    </source>
</evidence>
<feature type="region of interest" description="Disordered" evidence="21">
    <location>
        <begin position="302"/>
        <end position="347"/>
    </location>
</feature>
<evidence type="ECO:0000256" key="4">
    <source>
        <dbReference type="ARBA" id="ARBA00008582"/>
    </source>
</evidence>
<evidence type="ECO:0000256" key="21">
    <source>
        <dbReference type="SAM" id="MobiDB-lite"/>
    </source>
</evidence>
<dbReference type="SUPFAM" id="SSF57889">
    <property type="entry name" value="Cysteine-rich domain"/>
    <property type="match status" value="2"/>
</dbReference>
<reference evidence="25" key="1">
    <citation type="submission" date="2021-10" db="EMBL/GenBank/DDBJ databases">
        <title>Tropical sea cucumber genome reveals ecological adaptation and Cuvierian tubules defense mechanism.</title>
        <authorList>
            <person name="Chen T."/>
        </authorList>
    </citation>
    <scope>NUCLEOTIDE SEQUENCE</scope>
    <source>
        <strain evidence="25">Nanhai2018</strain>
        <tissue evidence="25">Muscle</tissue>
    </source>
</reference>
<keyword evidence="17" id="KW-0460">Magnesium</keyword>
<evidence type="ECO:0000256" key="6">
    <source>
        <dbReference type="ARBA" id="ARBA00022490"/>
    </source>
</evidence>
<dbReference type="SMART" id="SM00220">
    <property type="entry name" value="S_TKc"/>
    <property type="match status" value="1"/>
</dbReference>
<keyword evidence="14 25" id="KW-0418">Kinase</keyword>
<dbReference type="InterPro" id="IPR020454">
    <property type="entry name" value="DAG/PE-bd"/>
</dbReference>
<keyword evidence="11" id="KW-0677">Repeat</keyword>
<dbReference type="GO" id="GO:0005829">
    <property type="term" value="C:cytosol"/>
    <property type="evidence" value="ECO:0007669"/>
    <property type="project" value="TreeGrafter"/>
</dbReference>
<evidence type="ECO:0000256" key="20">
    <source>
        <dbReference type="PROSITE-ProRule" id="PRU10141"/>
    </source>
</evidence>
<evidence type="ECO:0000256" key="1">
    <source>
        <dbReference type="ARBA" id="ARBA00001946"/>
    </source>
</evidence>
<name>A0A9Q1CHU1_HOLLE</name>
<dbReference type="PROSITE" id="PS00479">
    <property type="entry name" value="ZF_DAG_PE_1"/>
    <property type="match status" value="2"/>
</dbReference>
<dbReference type="Proteomes" id="UP001152320">
    <property type="component" value="Chromosome 3"/>
</dbReference>
<dbReference type="GO" id="GO:0004697">
    <property type="term" value="F:diacylglycerol-dependent serine/threonine kinase activity"/>
    <property type="evidence" value="ECO:0007669"/>
    <property type="project" value="UniProtKB-EC"/>
</dbReference>
<dbReference type="PRINTS" id="PR00008">
    <property type="entry name" value="DAGPEDOMAIN"/>
</dbReference>
<dbReference type="PROSITE" id="PS50081">
    <property type="entry name" value="ZF_DAG_PE_2"/>
    <property type="match status" value="2"/>
</dbReference>
<evidence type="ECO:0000256" key="5">
    <source>
        <dbReference type="ARBA" id="ARBA00012429"/>
    </source>
</evidence>
<evidence type="ECO:0000256" key="15">
    <source>
        <dbReference type="ARBA" id="ARBA00022833"/>
    </source>
</evidence>
<dbReference type="FunFam" id="3.30.60.20:FF:000021">
    <property type="entry name" value="Serine/threonine-protein kinase"/>
    <property type="match status" value="1"/>
</dbReference>
<feature type="domain" description="Protein kinase" evidence="23">
    <location>
        <begin position="535"/>
        <end position="791"/>
    </location>
</feature>
<feature type="binding site" evidence="20">
    <location>
        <position position="564"/>
    </location>
    <ligand>
        <name>ATP</name>
        <dbReference type="ChEBI" id="CHEBI:30616"/>
    </ligand>
</feature>
<dbReference type="PROSITE" id="PS00108">
    <property type="entry name" value="PROTEIN_KINASE_ST"/>
    <property type="match status" value="1"/>
</dbReference>
<keyword evidence="16 20" id="KW-0067">ATP-binding</keyword>
<evidence type="ECO:0000313" key="25">
    <source>
        <dbReference type="EMBL" id="KAJ8044764.1"/>
    </source>
</evidence>
<keyword evidence="6" id="KW-0963">Cytoplasm</keyword>
<dbReference type="GO" id="GO:0035556">
    <property type="term" value="P:intracellular signal transduction"/>
    <property type="evidence" value="ECO:0007669"/>
    <property type="project" value="TreeGrafter"/>
</dbReference>
<keyword evidence="7" id="KW-0723">Serine/threonine-protein kinase</keyword>
<dbReference type="PROSITE" id="PS00107">
    <property type="entry name" value="PROTEIN_KINASE_ATP"/>
    <property type="match status" value="1"/>
</dbReference>
<dbReference type="GO" id="GO:0005524">
    <property type="term" value="F:ATP binding"/>
    <property type="evidence" value="ECO:0007669"/>
    <property type="project" value="UniProtKB-UniRule"/>
</dbReference>
<evidence type="ECO:0000259" key="24">
    <source>
        <dbReference type="PROSITE" id="PS50081"/>
    </source>
</evidence>
<dbReference type="InterPro" id="IPR046349">
    <property type="entry name" value="C1-like_sf"/>
</dbReference>
<keyword evidence="8" id="KW-0597">Phosphoprotein</keyword>
<dbReference type="GO" id="GO:0007200">
    <property type="term" value="P:phospholipase C-activating G protein-coupled receptor signaling pathway"/>
    <property type="evidence" value="ECO:0007669"/>
    <property type="project" value="TreeGrafter"/>
</dbReference>
<dbReference type="Gene3D" id="2.30.29.30">
    <property type="entry name" value="Pleckstrin-homology domain (PH domain)/Phosphotyrosine-binding domain (PTB)"/>
    <property type="match status" value="1"/>
</dbReference>